<name>A0AAW2KYD5_9LAMI</name>
<evidence type="ECO:0000256" key="3">
    <source>
        <dbReference type="RuleBase" id="RU003718"/>
    </source>
</evidence>
<dbReference type="PROSITE" id="PS00375">
    <property type="entry name" value="UDPGT"/>
    <property type="match status" value="1"/>
</dbReference>
<dbReference type="InterPro" id="IPR035595">
    <property type="entry name" value="UDP_glycos_trans_CS"/>
</dbReference>
<evidence type="ECO:0000256" key="5">
    <source>
        <dbReference type="SAM" id="MobiDB-lite"/>
    </source>
</evidence>
<evidence type="ECO:0000313" key="6">
    <source>
        <dbReference type="EMBL" id="KAL0311394.1"/>
    </source>
</evidence>
<dbReference type="FunFam" id="3.40.50.2000:FF:000047">
    <property type="entry name" value="Glycosyltransferase"/>
    <property type="match status" value="1"/>
</dbReference>
<dbReference type="Gene3D" id="3.40.50.2000">
    <property type="entry name" value="Glycogen Phosphorylase B"/>
    <property type="match status" value="2"/>
</dbReference>
<dbReference type="EMBL" id="JACGWK010000016">
    <property type="protein sequence ID" value="KAL0311394.1"/>
    <property type="molecule type" value="Genomic_DNA"/>
</dbReference>
<dbReference type="CDD" id="cd03784">
    <property type="entry name" value="GT1_Gtf-like"/>
    <property type="match status" value="1"/>
</dbReference>
<dbReference type="SUPFAM" id="SSF53756">
    <property type="entry name" value="UDP-Glycosyltransferase/glycogen phosphorylase"/>
    <property type="match status" value="1"/>
</dbReference>
<dbReference type="GO" id="GO:0035251">
    <property type="term" value="F:UDP-glucosyltransferase activity"/>
    <property type="evidence" value="ECO:0007669"/>
    <property type="project" value="TreeGrafter"/>
</dbReference>
<comment type="caution">
    <text evidence="6">The sequence shown here is derived from an EMBL/GenBank/DDBJ whole genome shotgun (WGS) entry which is preliminary data.</text>
</comment>
<dbReference type="Pfam" id="PF00201">
    <property type="entry name" value="UDPGT"/>
    <property type="match status" value="1"/>
</dbReference>
<protein>
    <recommendedName>
        <fullName evidence="4">Glycosyltransferase</fullName>
        <ecNumber evidence="4">2.4.1.-</ecNumber>
    </recommendedName>
</protein>
<feature type="region of interest" description="Disordered" evidence="5">
    <location>
        <begin position="1"/>
        <end position="46"/>
    </location>
</feature>
<sequence>MPSHCPSPNDSSRPHDPNVRHGRALRVKRPENNHHRHASVRRPIKGARESGHDIGLSIINFPPKGSSLPNNLVSFDQMITPDLLPKFFEALALLQEPAEELLQELTPDCLISDMFLPWTADSAAKFGIPRLVFHGTSCFALCVLEQMHLHKPYKNVSSDSEAFVVPNLPQEFMFTRTQVPESLEDDNNEFAKMREQRRESEGRSYGVVFNSFYELESAYADHFKKVLGRRAWHIGPLFLCNDTRAKEKAVRGNESSIDEHTCLAWLDSKKPNSVVYMCFGSIVSFTPTQLHEMAVGLEASGQDFIWVVRTGKNEGENEDWMPEYEDRIEGRGLIIRGWAPQVMILDHPAIGALVTHCGWNSTLEGICAGVPMVTWPVSAEQFYNEKLVTEVLRTGVPVGSKKWQSVASEGVPREAVTNAVLRVMGGKKH</sequence>
<accession>A0AAW2KYD5</accession>
<organism evidence="6">
    <name type="scientific">Sesamum angustifolium</name>
    <dbReference type="NCBI Taxonomy" id="2727405"/>
    <lineage>
        <taxon>Eukaryota</taxon>
        <taxon>Viridiplantae</taxon>
        <taxon>Streptophyta</taxon>
        <taxon>Embryophyta</taxon>
        <taxon>Tracheophyta</taxon>
        <taxon>Spermatophyta</taxon>
        <taxon>Magnoliopsida</taxon>
        <taxon>eudicotyledons</taxon>
        <taxon>Gunneridae</taxon>
        <taxon>Pentapetalae</taxon>
        <taxon>asterids</taxon>
        <taxon>lamiids</taxon>
        <taxon>Lamiales</taxon>
        <taxon>Pedaliaceae</taxon>
        <taxon>Sesamum</taxon>
    </lineage>
</organism>
<dbReference type="InterPro" id="IPR002213">
    <property type="entry name" value="UDP_glucos_trans"/>
</dbReference>
<evidence type="ECO:0000256" key="2">
    <source>
        <dbReference type="ARBA" id="ARBA00022679"/>
    </source>
</evidence>
<gene>
    <name evidence="6" type="ORF">Sangu_2434100</name>
</gene>
<reference evidence="6" key="2">
    <citation type="journal article" date="2024" name="Plant">
        <title>Genomic evolution and insights into agronomic trait innovations of Sesamum species.</title>
        <authorList>
            <person name="Miao H."/>
            <person name="Wang L."/>
            <person name="Qu L."/>
            <person name="Liu H."/>
            <person name="Sun Y."/>
            <person name="Le M."/>
            <person name="Wang Q."/>
            <person name="Wei S."/>
            <person name="Zheng Y."/>
            <person name="Lin W."/>
            <person name="Duan Y."/>
            <person name="Cao H."/>
            <person name="Xiong S."/>
            <person name="Wang X."/>
            <person name="Wei L."/>
            <person name="Li C."/>
            <person name="Ma Q."/>
            <person name="Ju M."/>
            <person name="Zhao R."/>
            <person name="Li G."/>
            <person name="Mu C."/>
            <person name="Tian Q."/>
            <person name="Mei H."/>
            <person name="Zhang T."/>
            <person name="Gao T."/>
            <person name="Zhang H."/>
        </authorList>
    </citation>
    <scope>NUCLEOTIDE SEQUENCE</scope>
    <source>
        <strain evidence="6">G01</strain>
    </source>
</reference>
<dbReference type="AlphaFoldDB" id="A0AAW2KYD5"/>
<dbReference type="PANTHER" id="PTHR48047:SF219">
    <property type="entry name" value="SCOPOLETIN GLUCOSYLTRANSFERASE-LIKE"/>
    <property type="match status" value="1"/>
</dbReference>
<dbReference type="EC" id="2.4.1.-" evidence="4"/>
<evidence type="ECO:0000256" key="4">
    <source>
        <dbReference type="RuleBase" id="RU362057"/>
    </source>
</evidence>
<evidence type="ECO:0000256" key="1">
    <source>
        <dbReference type="ARBA" id="ARBA00009995"/>
    </source>
</evidence>
<feature type="compositionally biased region" description="Polar residues" evidence="5">
    <location>
        <begin position="1"/>
        <end position="11"/>
    </location>
</feature>
<feature type="compositionally biased region" description="Basic residues" evidence="5">
    <location>
        <begin position="34"/>
        <end position="45"/>
    </location>
</feature>
<reference evidence="6" key="1">
    <citation type="submission" date="2020-06" db="EMBL/GenBank/DDBJ databases">
        <authorList>
            <person name="Li T."/>
            <person name="Hu X."/>
            <person name="Zhang T."/>
            <person name="Song X."/>
            <person name="Zhang H."/>
            <person name="Dai N."/>
            <person name="Sheng W."/>
            <person name="Hou X."/>
            <person name="Wei L."/>
        </authorList>
    </citation>
    <scope>NUCLEOTIDE SEQUENCE</scope>
    <source>
        <strain evidence="6">G01</strain>
        <tissue evidence="6">Leaf</tissue>
    </source>
</reference>
<keyword evidence="2 3" id="KW-0808">Transferase</keyword>
<proteinExistence type="inferred from homology"/>
<comment type="similarity">
    <text evidence="1 3">Belongs to the UDP-glycosyltransferase family.</text>
</comment>
<keyword evidence="3" id="KW-0328">Glycosyltransferase</keyword>
<dbReference type="PANTHER" id="PTHR48047">
    <property type="entry name" value="GLYCOSYLTRANSFERASE"/>
    <property type="match status" value="1"/>
</dbReference>